<gene>
    <name evidence="7" type="ORF">CDV36_012538</name>
</gene>
<keyword evidence="4 6" id="KW-0378">Hydrolase</keyword>
<dbReference type="Proteomes" id="UP000277212">
    <property type="component" value="Unassembled WGS sequence"/>
</dbReference>
<evidence type="ECO:0000256" key="6">
    <source>
        <dbReference type="RuleBase" id="RU361156"/>
    </source>
</evidence>
<keyword evidence="8" id="KW-1185">Reference proteome</keyword>
<keyword evidence="5" id="KW-0325">Glycoprotein</keyword>
<feature type="chain" id="PRO_5017845435" description="Carboxypeptidase" evidence="6">
    <location>
        <begin position="20"/>
        <end position="513"/>
    </location>
</feature>
<dbReference type="PROSITE" id="PS00131">
    <property type="entry name" value="CARBOXYPEPT_SER_SER"/>
    <property type="match status" value="1"/>
</dbReference>
<keyword evidence="3 6" id="KW-0645">Protease</keyword>
<comment type="similarity">
    <text evidence="1 6">Belongs to the peptidase S10 family.</text>
</comment>
<dbReference type="Pfam" id="PF00450">
    <property type="entry name" value="Peptidase_S10"/>
    <property type="match status" value="1"/>
</dbReference>
<name>A0A3M2RRM3_9HYPO</name>
<dbReference type="InterPro" id="IPR001563">
    <property type="entry name" value="Peptidase_S10"/>
</dbReference>
<reference evidence="7 8" key="1">
    <citation type="submission" date="2017-06" db="EMBL/GenBank/DDBJ databases">
        <title>Comparative genomic analysis of Ambrosia Fusariam Clade fungi.</title>
        <authorList>
            <person name="Stajich J.E."/>
            <person name="Carrillo J."/>
            <person name="Kijimoto T."/>
            <person name="Eskalen A."/>
            <person name="O'Donnell K."/>
            <person name="Kasson M."/>
        </authorList>
    </citation>
    <scope>NUCLEOTIDE SEQUENCE [LARGE SCALE GENOMIC DNA]</scope>
    <source>
        <strain evidence="7">UCR3666</strain>
    </source>
</reference>
<evidence type="ECO:0000313" key="8">
    <source>
        <dbReference type="Proteomes" id="UP000277212"/>
    </source>
</evidence>
<keyword evidence="2 6" id="KW-0121">Carboxypeptidase</keyword>
<evidence type="ECO:0000313" key="7">
    <source>
        <dbReference type="EMBL" id="RMJ07859.1"/>
    </source>
</evidence>
<dbReference type="EMBL" id="NKUJ01000318">
    <property type="protein sequence ID" value="RMJ07859.1"/>
    <property type="molecule type" value="Genomic_DNA"/>
</dbReference>
<dbReference type="PRINTS" id="PR00724">
    <property type="entry name" value="CRBOXYPTASEC"/>
</dbReference>
<dbReference type="InterPro" id="IPR018202">
    <property type="entry name" value="Ser_caboxypep_ser_AS"/>
</dbReference>
<dbReference type="PANTHER" id="PTHR11802">
    <property type="entry name" value="SERINE PROTEASE FAMILY S10 SERINE CARBOXYPEPTIDASE"/>
    <property type="match status" value="1"/>
</dbReference>
<dbReference type="SUPFAM" id="SSF53474">
    <property type="entry name" value="alpha/beta-Hydrolases"/>
    <property type="match status" value="1"/>
</dbReference>
<evidence type="ECO:0000256" key="2">
    <source>
        <dbReference type="ARBA" id="ARBA00022645"/>
    </source>
</evidence>
<dbReference type="AlphaFoldDB" id="A0A3M2RRM3"/>
<feature type="signal peptide" evidence="6">
    <location>
        <begin position="1"/>
        <end position="19"/>
    </location>
</feature>
<proteinExistence type="inferred from homology"/>
<sequence>MHWKTTIFTIFGLASLCQAASIDQYKPAHSQYYNSKSAPYYVSPSGIPEVSFDVGESYAGLMPANPKLTGITDPKFFFWFFPTVNPSGKDDVVIWFNGGPGCSSLEGLTQENGPFSWKYGTYKPMPNAWSWHKLANVIWVEYPIGTGFSSGQVTAKNNAETAAQFLTFWKTLVDTFGLHNKKIYVTGESYAGVYVPYVGAAMLDKKDKTYFDVHGALYYDPVMPYSDELAFDHASFPGFFRHWESVFAIPDKNKKILDKNNEDCGLDAYLDSHLTYPPPQMPWKPAQVKGCDIIANFDDINTVINPCFNVYHVLDTCPVLWDILGFPSVEYTPPGATLFFNIPGVRKAIHAPPAPKEWASCSGPVFIDNNDNYDPVEHEKKLQTLIEKTGNVLIGSGVADYIIQPNATALAVQALKWNGKQGFQKPPKDEFILPAITNNDKNVPNWSGGSVQGSVHSERGFTLATVKTSGHMVPQYAPAAAFRQLEFILGRAKSLSEPEPFSINISTSFSWPY</sequence>
<dbReference type="GO" id="GO:0006508">
    <property type="term" value="P:proteolysis"/>
    <property type="evidence" value="ECO:0007669"/>
    <property type="project" value="UniProtKB-KW"/>
</dbReference>
<evidence type="ECO:0000256" key="3">
    <source>
        <dbReference type="ARBA" id="ARBA00022670"/>
    </source>
</evidence>
<dbReference type="EC" id="3.4.16.-" evidence="6"/>
<accession>A0A3M2RRM3</accession>
<evidence type="ECO:0000256" key="4">
    <source>
        <dbReference type="ARBA" id="ARBA00022801"/>
    </source>
</evidence>
<protein>
    <recommendedName>
        <fullName evidence="6">Carboxypeptidase</fullName>
        <ecNumber evidence="6">3.4.16.-</ecNumber>
    </recommendedName>
</protein>
<dbReference type="Gene3D" id="3.40.50.1820">
    <property type="entry name" value="alpha/beta hydrolase"/>
    <property type="match status" value="1"/>
</dbReference>
<evidence type="ECO:0000256" key="5">
    <source>
        <dbReference type="ARBA" id="ARBA00023180"/>
    </source>
</evidence>
<evidence type="ECO:0000256" key="1">
    <source>
        <dbReference type="ARBA" id="ARBA00009431"/>
    </source>
</evidence>
<comment type="caution">
    <text evidence="7">The sequence shown here is derived from an EMBL/GenBank/DDBJ whole genome shotgun (WGS) entry which is preliminary data.</text>
</comment>
<dbReference type="GO" id="GO:0004185">
    <property type="term" value="F:serine-type carboxypeptidase activity"/>
    <property type="evidence" value="ECO:0007669"/>
    <property type="project" value="UniProtKB-UniRule"/>
</dbReference>
<keyword evidence="6" id="KW-0732">Signal</keyword>
<organism evidence="7 8">
    <name type="scientific">Fusarium kuroshium</name>
    <dbReference type="NCBI Taxonomy" id="2010991"/>
    <lineage>
        <taxon>Eukaryota</taxon>
        <taxon>Fungi</taxon>
        <taxon>Dikarya</taxon>
        <taxon>Ascomycota</taxon>
        <taxon>Pezizomycotina</taxon>
        <taxon>Sordariomycetes</taxon>
        <taxon>Hypocreomycetidae</taxon>
        <taxon>Hypocreales</taxon>
        <taxon>Nectriaceae</taxon>
        <taxon>Fusarium</taxon>
        <taxon>Fusarium solani species complex</taxon>
    </lineage>
</organism>
<dbReference type="OrthoDB" id="443318at2759"/>
<dbReference type="InterPro" id="IPR029058">
    <property type="entry name" value="AB_hydrolase_fold"/>
</dbReference>
<dbReference type="PANTHER" id="PTHR11802:SF479">
    <property type="entry name" value="CARBOXYPEPTIDASE"/>
    <property type="match status" value="1"/>
</dbReference>